<dbReference type="OrthoDB" id="10564764at2759"/>
<comment type="caution">
    <text evidence="2">The sequence shown here is derived from an EMBL/GenBank/DDBJ whole genome shotgun (WGS) entry which is preliminary data.</text>
</comment>
<keyword evidence="1" id="KW-1133">Transmembrane helix</keyword>
<feature type="transmembrane region" description="Helical" evidence="1">
    <location>
        <begin position="51"/>
        <end position="74"/>
    </location>
</feature>
<keyword evidence="3" id="KW-1185">Reference proteome</keyword>
<dbReference type="EMBL" id="LNIX01000001">
    <property type="protein sequence ID" value="OXA62853.1"/>
    <property type="molecule type" value="Genomic_DNA"/>
</dbReference>
<gene>
    <name evidence="2" type="ORF">Fcan01_01993</name>
</gene>
<dbReference type="Proteomes" id="UP000198287">
    <property type="component" value="Unassembled WGS sequence"/>
</dbReference>
<organism evidence="2 3">
    <name type="scientific">Folsomia candida</name>
    <name type="common">Springtail</name>
    <dbReference type="NCBI Taxonomy" id="158441"/>
    <lineage>
        <taxon>Eukaryota</taxon>
        <taxon>Metazoa</taxon>
        <taxon>Ecdysozoa</taxon>
        <taxon>Arthropoda</taxon>
        <taxon>Hexapoda</taxon>
        <taxon>Collembola</taxon>
        <taxon>Entomobryomorpha</taxon>
        <taxon>Isotomoidea</taxon>
        <taxon>Isotomidae</taxon>
        <taxon>Proisotominae</taxon>
        <taxon>Folsomia</taxon>
    </lineage>
</organism>
<keyword evidence="1" id="KW-0472">Membrane</keyword>
<sequence length="172" mass="19843">MPKFPNIPKPPIPAWLTNHENQAKGYSYVNIVIQVYQIYSYWFDIYDFGKYFLYGLIYCGFVITPMVLAFFLLISVHKRQLQRVGIWWACEIGLLILNINLFIIGIYGISLKTLINLFLHSALRVYGLKIIYDYMVTLGYDDAGSGRNRVSASKGEMVEVPLDDPWSGEEKL</sequence>
<evidence type="ECO:0000256" key="1">
    <source>
        <dbReference type="SAM" id="Phobius"/>
    </source>
</evidence>
<keyword evidence="1" id="KW-0812">Transmembrane</keyword>
<feature type="transmembrane region" description="Helical" evidence="1">
    <location>
        <begin position="86"/>
        <end position="109"/>
    </location>
</feature>
<protein>
    <submittedName>
        <fullName evidence="2">Uncharacterized protein</fullName>
    </submittedName>
</protein>
<name>A0A226EZ32_FOLCA</name>
<accession>A0A226EZ32</accession>
<dbReference type="AlphaFoldDB" id="A0A226EZ32"/>
<evidence type="ECO:0000313" key="3">
    <source>
        <dbReference type="Proteomes" id="UP000198287"/>
    </source>
</evidence>
<reference evidence="2 3" key="1">
    <citation type="submission" date="2015-12" db="EMBL/GenBank/DDBJ databases">
        <title>The genome of Folsomia candida.</title>
        <authorList>
            <person name="Faddeeva A."/>
            <person name="Derks M.F."/>
            <person name="Anvar Y."/>
            <person name="Smit S."/>
            <person name="Van Straalen N."/>
            <person name="Roelofs D."/>
        </authorList>
    </citation>
    <scope>NUCLEOTIDE SEQUENCE [LARGE SCALE GENOMIC DNA]</scope>
    <source>
        <strain evidence="2 3">VU population</strain>
        <tissue evidence="2">Whole body</tissue>
    </source>
</reference>
<proteinExistence type="predicted"/>
<evidence type="ECO:0000313" key="2">
    <source>
        <dbReference type="EMBL" id="OXA62853.1"/>
    </source>
</evidence>
<dbReference type="OMA" id="WWACEIG"/>